<dbReference type="GO" id="GO:0030154">
    <property type="term" value="P:cell differentiation"/>
    <property type="evidence" value="ECO:0007669"/>
    <property type="project" value="UniProtKB-KW"/>
</dbReference>
<feature type="domain" description="BHLH" evidence="7">
    <location>
        <begin position="242"/>
        <end position="293"/>
    </location>
</feature>
<evidence type="ECO:0000256" key="1">
    <source>
        <dbReference type="ARBA" id="ARBA00004123"/>
    </source>
</evidence>
<reference evidence="8" key="1">
    <citation type="journal article" date="1994" name="Roux's Arch. Dev. Biol.">
        <title>Expression of AMD1, a gene for a MyoD1-related factor in the ascidian Halocynthia roretzi.</title>
        <authorList>
            <person name="Araki I."/>
            <person name="Saiga H."/>
            <person name="Makabe K."/>
            <person name="Satoh N."/>
        </authorList>
    </citation>
    <scope>NUCLEOTIDE SEQUENCE</scope>
</reference>
<proteinExistence type="predicted"/>
<dbReference type="InterPro" id="IPR039704">
    <property type="entry name" value="Myogenic_factor"/>
</dbReference>
<evidence type="ECO:0000256" key="2">
    <source>
        <dbReference type="ARBA" id="ARBA00022541"/>
    </source>
</evidence>
<dbReference type="GO" id="GO:0000978">
    <property type="term" value="F:RNA polymerase II cis-regulatory region sequence-specific DNA binding"/>
    <property type="evidence" value="ECO:0007669"/>
    <property type="project" value="TreeGrafter"/>
</dbReference>
<dbReference type="Pfam" id="PF00010">
    <property type="entry name" value="HLH"/>
    <property type="match status" value="1"/>
</dbReference>
<dbReference type="PANTHER" id="PTHR11534">
    <property type="entry name" value="MYOGENIC FACTOR"/>
    <property type="match status" value="1"/>
</dbReference>
<dbReference type="FunFam" id="4.10.280.10:FF:000005">
    <property type="entry name" value="Myogenic factor"/>
    <property type="match status" value="1"/>
</dbReference>
<dbReference type="GO" id="GO:0045663">
    <property type="term" value="P:positive regulation of myoblast differentiation"/>
    <property type="evidence" value="ECO:0007669"/>
    <property type="project" value="TreeGrafter"/>
</dbReference>
<evidence type="ECO:0000259" key="7">
    <source>
        <dbReference type="PROSITE" id="PS50888"/>
    </source>
</evidence>
<name>Q25124_HALRO</name>
<dbReference type="Gene3D" id="4.10.280.10">
    <property type="entry name" value="Helix-loop-helix DNA-binding domain"/>
    <property type="match status" value="1"/>
</dbReference>
<keyword evidence="2" id="KW-0517">Myogenesis</keyword>
<comment type="subcellular location">
    <subcellularLocation>
        <location evidence="1">Nucleus</location>
    </subcellularLocation>
</comment>
<dbReference type="AlphaFoldDB" id="Q25124"/>
<sequence>MHANNSVLPFNPRPELQILGQDFNGHLNLLSSPEQLLESTPNQMDLTTDANVILNPHDLSSLAEFLAVSPDRNAIIRNSLTPGRLGPCSTLLPGSKIATLKSMDKPYIPVHDLTITTTNEMVHTVTPGQSIISNAYSNSVDHLDISNAIDLTNQNAYPFQIGQSNSNIITNTTNTGFDITNAKIFSISDTLNDSGFASSNTDASDATYSDHTHQGSHTSHPNGHQCLVWACKACKRKTGPHDRRRAATLRERRRLKRVNEAYENLKRCACSNPNQRLPKVEILRNAITYIENLQRILYEASENGENEYRSKNATHASAIKFMTSSFEDDDVKPFAKRIRLDNTSSVVKRGSHVKPVRNESLTSGMMSQNTSLITQSMTSASIATLITDSDVSSLAMNKETTCDNSMMIDLKAELGQLIKTSGNHDAVLITDISGR</sequence>
<dbReference type="SUPFAM" id="SSF47459">
    <property type="entry name" value="HLH, helix-loop-helix DNA-binding domain"/>
    <property type="match status" value="1"/>
</dbReference>
<dbReference type="SMART" id="SM00520">
    <property type="entry name" value="BASIC"/>
    <property type="match status" value="1"/>
</dbReference>
<dbReference type="InterPro" id="IPR002546">
    <property type="entry name" value="MyoD_N"/>
</dbReference>
<gene>
    <name evidence="8" type="primary">AMD1</name>
</gene>
<dbReference type="InterPro" id="IPR036638">
    <property type="entry name" value="HLH_DNA-bd_sf"/>
</dbReference>
<keyword evidence="4" id="KW-0238">DNA-binding</keyword>
<dbReference type="GO" id="GO:0005634">
    <property type="term" value="C:nucleus"/>
    <property type="evidence" value="ECO:0007669"/>
    <property type="project" value="UniProtKB-SubCell"/>
</dbReference>
<keyword evidence="5" id="KW-0539">Nucleus</keyword>
<feature type="region of interest" description="Disordered" evidence="6">
    <location>
        <begin position="199"/>
        <end position="221"/>
    </location>
</feature>
<dbReference type="GO" id="GO:0007517">
    <property type="term" value="P:muscle organ development"/>
    <property type="evidence" value="ECO:0007669"/>
    <property type="project" value="UniProtKB-KW"/>
</dbReference>
<protein>
    <submittedName>
        <fullName evidence="8">AMD1 protein</fullName>
    </submittedName>
</protein>
<evidence type="ECO:0000256" key="4">
    <source>
        <dbReference type="ARBA" id="ARBA00023125"/>
    </source>
</evidence>
<evidence type="ECO:0000256" key="6">
    <source>
        <dbReference type="SAM" id="MobiDB-lite"/>
    </source>
</evidence>
<dbReference type="InterPro" id="IPR011598">
    <property type="entry name" value="bHLH_dom"/>
</dbReference>
<evidence type="ECO:0000256" key="3">
    <source>
        <dbReference type="ARBA" id="ARBA00022782"/>
    </source>
</evidence>
<evidence type="ECO:0000256" key="5">
    <source>
        <dbReference type="ARBA" id="ARBA00023242"/>
    </source>
</evidence>
<dbReference type="PROSITE" id="PS50888">
    <property type="entry name" value="BHLH"/>
    <property type="match status" value="1"/>
</dbReference>
<accession>Q25124</accession>
<dbReference type="CDD" id="cd11411">
    <property type="entry name" value="bHLH_TS_MRF"/>
    <property type="match status" value="1"/>
</dbReference>
<dbReference type="SMART" id="SM00353">
    <property type="entry name" value="HLH"/>
    <property type="match status" value="1"/>
</dbReference>
<keyword evidence="3" id="KW-0221">Differentiation</keyword>
<dbReference type="Pfam" id="PF01586">
    <property type="entry name" value="Basic"/>
    <property type="match status" value="1"/>
</dbReference>
<organism evidence="8">
    <name type="scientific">Halocynthia roretzi</name>
    <name type="common">Sea squirt</name>
    <name type="synonym">Cynthia roretzi</name>
    <dbReference type="NCBI Taxonomy" id="7729"/>
    <lineage>
        <taxon>Eukaryota</taxon>
        <taxon>Metazoa</taxon>
        <taxon>Chordata</taxon>
        <taxon>Tunicata</taxon>
        <taxon>Ascidiacea</taxon>
        <taxon>Stolidobranchia</taxon>
        <taxon>Pyuridae</taxon>
        <taxon>Halocynthia</taxon>
    </lineage>
</organism>
<dbReference type="PANTHER" id="PTHR11534:SF9">
    <property type="entry name" value="MYOGENIC-DETERMINATION PROTEIN"/>
    <property type="match status" value="1"/>
</dbReference>
<evidence type="ECO:0000313" key="8">
    <source>
        <dbReference type="EMBL" id="BAA02725.1"/>
    </source>
</evidence>
<dbReference type="EMBL" id="D13507">
    <property type="protein sequence ID" value="BAA02725.1"/>
    <property type="molecule type" value="Genomic_DNA"/>
</dbReference>
<dbReference type="GO" id="GO:0000981">
    <property type="term" value="F:DNA-binding transcription factor activity, RNA polymerase II-specific"/>
    <property type="evidence" value="ECO:0007669"/>
    <property type="project" value="TreeGrafter"/>
</dbReference>
<dbReference type="GO" id="GO:0046983">
    <property type="term" value="F:protein dimerization activity"/>
    <property type="evidence" value="ECO:0007669"/>
    <property type="project" value="InterPro"/>
</dbReference>